<protein>
    <submittedName>
        <fullName evidence="2">VCBS repeat-containing protein</fullName>
    </submittedName>
</protein>
<dbReference type="PANTHER" id="PTHR46580">
    <property type="entry name" value="SENSOR KINASE-RELATED"/>
    <property type="match status" value="1"/>
</dbReference>
<dbReference type="Pfam" id="PF13517">
    <property type="entry name" value="FG-GAP_3"/>
    <property type="match status" value="2"/>
</dbReference>
<keyword evidence="3" id="KW-1185">Reference proteome</keyword>
<reference evidence="2" key="1">
    <citation type="journal article" date="2012" name="J. Microbiol. Biotechnol.">
        <title>Ramlibacter ginsenosidimutans sp. nov., with ginsenoside-converting activity.</title>
        <authorList>
            <person name="Wang L."/>
            <person name="An D.S."/>
            <person name="Kim S.G."/>
            <person name="Jin F.X."/>
            <person name="Kim S.C."/>
            <person name="Lee S.T."/>
            <person name="Im W.T."/>
        </authorList>
    </citation>
    <scope>NUCLEOTIDE SEQUENCE</scope>
    <source>
        <strain evidence="2">KACC 17527</strain>
    </source>
</reference>
<name>A0A934WN43_9BURK</name>
<evidence type="ECO:0000313" key="3">
    <source>
        <dbReference type="Proteomes" id="UP000630528"/>
    </source>
</evidence>
<reference evidence="2" key="2">
    <citation type="submission" date="2021-01" db="EMBL/GenBank/DDBJ databases">
        <authorList>
            <person name="Kang M."/>
        </authorList>
    </citation>
    <scope>NUCLEOTIDE SEQUENCE</scope>
    <source>
        <strain evidence="2">KACC 17527</strain>
    </source>
</reference>
<dbReference type="InterPro" id="IPR028994">
    <property type="entry name" value="Integrin_alpha_N"/>
</dbReference>
<dbReference type="Proteomes" id="UP000630528">
    <property type="component" value="Unassembled WGS sequence"/>
</dbReference>
<dbReference type="AlphaFoldDB" id="A0A934WN43"/>
<gene>
    <name evidence="2" type="ORF">JJB11_12145</name>
</gene>
<evidence type="ECO:0000313" key="2">
    <source>
        <dbReference type="EMBL" id="MBK6006842.1"/>
    </source>
</evidence>
<sequence length="322" mass="33910">MVEVGSGSQFIPSKLYVYFQQADGSYVRSSEFAQGPILVAATGDVNGDGRTDLLLHDFSGSSKVMIYLARSDFTFDPPQSVQLLTGAFPALWIGDFNGDGWTDLVTLHMDATAFFGSRTGAFTRVMPTLPYAYQGRTVAVGDLDGDGVKDLLAIGPNSPSWTLSIALGAGAADYSNVANWLKPMTSGWSSEPIAHLADVNGDGRLDLLYVTGGRTFATLLSTAPGKFDGDPTYSSMDAPFDYAFSDIDGDGRVDAVGGSFISPVQIRRGDGAGGWSLPFYSLPALATPTGWTVKALVGDKDGQGNATLLVSNSGKLSVLTPR</sequence>
<dbReference type="EMBL" id="JAEPWM010000004">
    <property type="protein sequence ID" value="MBK6006842.1"/>
    <property type="molecule type" value="Genomic_DNA"/>
</dbReference>
<proteinExistence type="predicted"/>
<keyword evidence="1" id="KW-0732">Signal</keyword>
<dbReference type="RefSeq" id="WP_201171075.1">
    <property type="nucleotide sequence ID" value="NZ_JAEPWM010000004.1"/>
</dbReference>
<dbReference type="PANTHER" id="PTHR46580:SF4">
    <property type="entry name" value="ATP_GTP-BINDING PROTEIN"/>
    <property type="match status" value="1"/>
</dbReference>
<dbReference type="SUPFAM" id="SSF69318">
    <property type="entry name" value="Integrin alpha N-terminal domain"/>
    <property type="match status" value="2"/>
</dbReference>
<accession>A0A934WN43</accession>
<organism evidence="2 3">
    <name type="scientific">Ramlibacter ginsenosidimutans</name>
    <dbReference type="NCBI Taxonomy" id="502333"/>
    <lineage>
        <taxon>Bacteria</taxon>
        <taxon>Pseudomonadati</taxon>
        <taxon>Pseudomonadota</taxon>
        <taxon>Betaproteobacteria</taxon>
        <taxon>Burkholderiales</taxon>
        <taxon>Comamonadaceae</taxon>
        <taxon>Ramlibacter</taxon>
    </lineage>
</organism>
<dbReference type="InterPro" id="IPR013517">
    <property type="entry name" value="FG-GAP"/>
</dbReference>
<evidence type="ECO:0000256" key="1">
    <source>
        <dbReference type="ARBA" id="ARBA00022729"/>
    </source>
</evidence>
<comment type="caution">
    <text evidence="2">The sequence shown here is derived from an EMBL/GenBank/DDBJ whole genome shotgun (WGS) entry which is preliminary data.</text>
</comment>
<dbReference type="Gene3D" id="2.130.10.130">
    <property type="entry name" value="Integrin alpha, N-terminal"/>
    <property type="match status" value="2"/>
</dbReference>